<keyword evidence="1 4" id="KW-0963">Cytoplasm</keyword>
<dbReference type="PANTHER" id="PTHR39190:SF1">
    <property type="entry name" value="FLAGELLAR ASSEMBLY FACTOR FLIW"/>
    <property type="match status" value="1"/>
</dbReference>
<dbReference type="RefSeq" id="WP_212367230.1">
    <property type="nucleotide sequence ID" value="NZ_JAGSIE010000003.1"/>
</dbReference>
<dbReference type="Proteomes" id="UP000675431">
    <property type="component" value="Unassembled WGS sequence"/>
</dbReference>
<keyword evidence="4" id="KW-0143">Chaperone</keyword>
<dbReference type="SUPFAM" id="SSF141457">
    <property type="entry name" value="BH3618-like"/>
    <property type="match status" value="1"/>
</dbReference>
<dbReference type="Pfam" id="PF02623">
    <property type="entry name" value="FliW"/>
    <property type="match status" value="1"/>
</dbReference>
<keyword evidence="5" id="KW-0966">Cell projection</keyword>
<protein>
    <recommendedName>
        <fullName evidence="4">Flagellar assembly factor FliW</fullName>
    </recommendedName>
</protein>
<gene>
    <name evidence="4" type="primary">fliW</name>
    <name evidence="5" type="ORF">KC820_00820</name>
</gene>
<evidence type="ECO:0000313" key="5">
    <source>
        <dbReference type="EMBL" id="MBR7552683.1"/>
    </source>
</evidence>
<keyword evidence="6" id="KW-1185">Reference proteome</keyword>
<comment type="subunit">
    <text evidence="4">Interacts with translational regulator CsrA and flagellin(s).</text>
</comment>
<proteinExistence type="inferred from homology"/>
<name>A0A941HRS6_9BACI</name>
<dbReference type="HAMAP" id="MF_01185">
    <property type="entry name" value="FliW"/>
    <property type="match status" value="1"/>
</dbReference>
<organism evidence="5 6">
    <name type="scientific">Allobacillus saliphilus</name>
    <dbReference type="NCBI Taxonomy" id="2912308"/>
    <lineage>
        <taxon>Bacteria</taxon>
        <taxon>Bacillati</taxon>
        <taxon>Bacillota</taxon>
        <taxon>Bacilli</taxon>
        <taxon>Bacillales</taxon>
        <taxon>Bacillaceae</taxon>
        <taxon>Allobacillus</taxon>
    </lineage>
</organism>
<keyword evidence="5" id="KW-0969">Cilium</keyword>
<evidence type="ECO:0000256" key="3">
    <source>
        <dbReference type="ARBA" id="ARBA00022845"/>
    </source>
</evidence>
<dbReference type="InterPro" id="IPR024046">
    <property type="entry name" value="Flagellar_assmbl_FliW_dom_sf"/>
</dbReference>
<dbReference type="AlphaFoldDB" id="A0A941HRS6"/>
<evidence type="ECO:0000256" key="1">
    <source>
        <dbReference type="ARBA" id="ARBA00022490"/>
    </source>
</evidence>
<dbReference type="GO" id="GO:0044780">
    <property type="term" value="P:bacterial-type flagellum assembly"/>
    <property type="evidence" value="ECO:0007669"/>
    <property type="project" value="UniProtKB-UniRule"/>
</dbReference>
<dbReference type="PANTHER" id="PTHR39190">
    <property type="entry name" value="FLAGELLAR ASSEMBLY FACTOR FLIW"/>
    <property type="match status" value="1"/>
</dbReference>
<dbReference type="InterPro" id="IPR003775">
    <property type="entry name" value="Flagellar_assembly_factor_FliW"/>
</dbReference>
<comment type="caution">
    <text evidence="5">The sequence shown here is derived from an EMBL/GenBank/DDBJ whole genome shotgun (WGS) entry which is preliminary data.</text>
</comment>
<evidence type="ECO:0000313" key="6">
    <source>
        <dbReference type="Proteomes" id="UP000675431"/>
    </source>
</evidence>
<sequence>MKIQTNYFGEITIDETKVINFVNGLPGFPDEKEFVIVDLEGNPAFQVLQSIKNENLAFVITDPFLIYKNYQFDLKDSVVEQLEIESEKDVLIRSTLTVHKPFDQSTINLKAPLIINQTKKQAKQIVLDDDTYTTKHPIQAVKQGGE</sequence>
<dbReference type="EMBL" id="JAGSIE010000003">
    <property type="protein sequence ID" value="MBR7552683.1"/>
    <property type="molecule type" value="Genomic_DNA"/>
</dbReference>
<comment type="similarity">
    <text evidence="4">Belongs to the FliW family.</text>
</comment>
<keyword evidence="2 4" id="KW-1005">Bacterial flagellum biogenesis</keyword>
<accession>A0A941HRS6</accession>
<dbReference type="NCBIfam" id="NF009793">
    <property type="entry name" value="PRK13285.1-1"/>
    <property type="match status" value="1"/>
</dbReference>
<keyword evidence="3 4" id="KW-0810">Translation regulation</keyword>
<dbReference type="GO" id="GO:0006417">
    <property type="term" value="P:regulation of translation"/>
    <property type="evidence" value="ECO:0007669"/>
    <property type="project" value="UniProtKB-KW"/>
</dbReference>
<dbReference type="Gene3D" id="2.30.290.10">
    <property type="entry name" value="BH3618-like"/>
    <property type="match status" value="1"/>
</dbReference>
<keyword evidence="5" id="KW-0282">Flagellum</keyword>
<reference evidence="5 6" key="1">
    <citation type="submission" date="2021-04" db="EMBL/GenBank/DDBJ databases">
        <title>Allobacillus sp. nov. SKP8-2 isolated from shrimp paste.</title>
        <authorList>
            <person name="Tanasupawat S."/>
            <person name="Yiamsombat S."/>
            <person name="Kanchanasin P."/>
            <person name="Kuncharoen N."/>
        </authorList>
    </citation>
    <scope>NUCLEOTIDE SEQUENCE [LARGE SCALE GENOMIC DNA]</scope>
    <source>
        <strain evidence="5 6">SKP8-2</strain>
    </source>
</reference>
<evidence type="ECO:0000256" key="2">
    <source>
        <dbReference type="ARBA" id="ARBA00022795"/>
    </source>
</evidence>
<evidence type="ECO:0000256" key="4">
    <source>
        <dbReference type="HAMAP-Rule" id="MF_01185"/>
    </source>
</evidence>
<dbReference type="GO" id="GO:0005737">
    <property type="term" value="C:cytoplasm"/>
    <property type="evidence" value="ECO:0007669"/>
    <property type="project" value="UniProtKB-SubCell"/>
</dbReference>
<comment type="subcellular location">
    <subcellularLocation>
        <location evidence="4">Cytoplasm</location>
    </subcellularLocation>
</comment>
<comment type="function">
    <text evidence="4">Acts as an anti-CsrA protein, binds CsrA and prevents it from repressing translation of its target genes, one of which is flagellin. Binds to flagellin and participates in the assembly of the flagellum.</text>
</comment>